<keyword evidence="7" id="KW-0677">Repeat</keyword>
<comment type="similarity">
    <text evidence="2">Belongs to the fibulin family.</text>
</comment>
<keyword evidence="6" id="KW-0732">Signal</keyword>
<dbReference type="Gene3D" id="2.10.25.10">
    <property type="entry name" value="Laminin"/>
    <property type="match status" value="3"/>
</dbReference>
<keyword evidence="4" id="KW-0272">Extracellular matrix</keyword>
<dbReference type="SUPFAM" id="SSF57184">
    <property type="entry name" value="Growth factor receptor domain"/>
    <property type="match status" value="1"/>
</dbReference>
<dbReference type="InterPro" id="IPR000152">
    <property type="entry name" value="EGF-type_Asp/Asn_hydroxyl_site"/>
</dbReference>
<evidence type="ECO:0000256" key="8">
    <source>
        <dbReference type="ARBA" id="ARBA00023157"/>
    </source>
</evidence>
<dbReference type="SUPFAM" id="SSF57196">
    <property type="entry name" value="EGF/Laminin"/>
    <property type="match status" value="1"/>
</dbReference>
<proteinExistence type="inferred from homology"/>
<dbReference type="PROSITE" id="PS01186">
    <property type="entry name" value="EGF_2"/>
    <property type="match status" value="2"/>
</dbReference>
<evidence type="ECO:0000256" key="6">
    <source>
        <dbReference type="ARBA" id="ARBA00022729"/>
    </source>
</evidence>
<evidence type="ECO:0000256" key="11">
    <source>
        <dbReference type="SAM" id="Phobius"/>
    </source>
</evidence>
<dbReference type="Pfam" id="PF07645">
    <property type="entry name" value="EGF_CA"/>
    <property type="match status" value="2"/>
</dbReference>
<organism evidence="13 14">
    <name type="scientific">Gongylonema pulchrum</name>
    <dbReference type="NCBI Taxonomy" id="637853"/>
    <lineage>
        <taxon>Eukaryota</taxon>
        <taxon>Metazoa</taxon>
        <taxon>Ecdysozoa</taxon>
        <taxon>Nematoda</taxon>
        <taxon>Chromadorea</taxon>
        <taxon>Rhabditida</taxon>
        <taxon>Spirurina</taxon>
        <taxon>Spiruromorpha</taxon>
        <taxon>Spiruroidea</taxon>
        <taxon>Gongylonematidae</taxon>
        <taxon>Gongylonema</taxon>
    </lineage>
</organism>
<keyword evidence="8" id="KW-1015">Disulfide bond</keyword>
<reference evidence="13 14" key="1">
    <citation type="submission" date="2018-11" db="EMBL/GenBank/DDBJ databases">
        <authorList>
            <consortium name="Pathogen Informatics"/>
        </authorList>
    </citation>
    <scope>NUCLEOTIDE SEQUENCE [LARGE SCALE GENOMIC DNA]</scope>
</reference>
<comment type="caution">
    <text evidence="10">Lacks conserved residue(s) required for the propagation of feature annotation.</text>
</comment>
<dbReference type="InterPro" id="IPR049883">
    <property type="entry name" value="NOTCH1_EGF-like"/>
</dbReference>
<dbReference type="AlphaFoldDB" id="A0A3P7QK10"/>
<evidence type="ECO:0000256" key="1">
    <source>
        <dbReference type="ARBA" id="ARBA00004498"/>
    </source>
</evidence>
<keyword evidence="11" id="KW-0472">Membrane</keyword>
<dbReference type="InterPro" id="IPR009030">
    <property type="entry name" value="Growth_fac_rcpt_cys_sf"/>
</dbReference>
<accession>A0A3P7QK10</accession>
<evidence type="ECO:0000256" key="10">
    <source>
        <dbReference type="PROSITE-ProRule" id="PRU00076"/>
    </source>
</evidence>
<keyword evidence="14" id="KW-1185">Reference proteome</keyword>
<gene>
    <name evidence="13" type="ORF">GPUH_LOCUS18196</name>
</gene>
<evidence type="ECO:0000256" key="4">
    <source>
        <dbReference type="ARBA" id="ARBA00022530"/>
    </source>
</evidence>
<dbReference type="SMART" id="SM00181">
    <property type="entry name" value="EGF"/>
    <property type="match status" value="3"/>
</dbReference>
<name>A0A3P7QK10_9BILA</name>
<dbReference type="EMBL" id="UYRT01086365">
    <property type="protein sequence ID" value="VDN31246.1"/>
    <property type="molecule type" value="Genomic_DNA"/>
</dbReference>
<dbReference type="PROSITE" id="PS01177">
    <property type="entry name" value="ANAPHYLATOXIN_1"/>
    <property type="match status" value="1"/>
</dbReference>
<keyword evidence="9" id="KW-0325">Glycoprotein</keyword>
<keyword evidence="11" id="KW-0812">Transmembrane</keyword>
<comment type="subcellular location">
    <subcellularLocation>
        <location evidence="1">Secreted</location>
        <location evidence="1">Extracellular space</location>
        <location evidence="1">Extracellular matrix</location>
    </subcellularLocation>
</comment>
<keyword evidence="5 10" id="KW-0245">EGF-like domain</keyword>
<keyword evidence="3" id="KW-0964">Secreted</keyword>
<dbReference type="PANTHER" id="PTHR24034:SF89">
    <property type="entry name" value="COMPLEMENT COMPONENT C1Q RECEPTOR"/>
    <property type="match status" value="1"/>
</dbReference>
<evidence type="ECO:0000256" key="3">
    <source>
        <dbReference type="ARBA" id="ARBA00022525"/>
    </source>
</evidence>
<evidence type="ECO:0000313" key="14">
    <source>
        <dbReference type="Proteomes" id="UP000271098"/>
    </source>
</evidence>
<feature type="domain" description="EGF-like" evidence="12">
    <location>
        <begin position="227"/>
        <end position="270"/>
    </location>
</feature>
<dbReference type="PANTHER" id="PTHR24034">
    <property type="entry name" value="EGF-LIKE DOMAIN-CONTAINING PROTEIN"/>
    <property type="match status" value="1"/>
</dbReference>
<evidence type="ECO:0000259" key="12">
    <source>
        <dbReference type="PROSITE" id="PS50026"/>
    </source>
</evidence>
<dbReference type="PROSITE" id="PS00010">
    <property type="entry name" value="ASX_HYDROXYL"/>
    <property type="match status" value="1"/>
</dbReference>
<dbReference type="FunFam" id="2.10.25.10:FF:000019">
    <property type="entry name" value="latent-transforming growth factor beta-binding protein 1 isoform X2"/>
    <property type="match status" value="1"/>
</dbReference>
<feature type="transmembrane region" description="Helical" evidence="11">
    <location>
        <begin position="330"/>
        <end position="353"/>
    </location>
</feature>
<protein>
    <recommendedName>
        <fullName evidence="12">EGF-like domain-containing protein</fullName>
    </recommendedName>
</protein>
<dbReference type="PROSITE" id="PS01187">
    <property type="entry name" value="EGF_CA"/>
    <property type="match status" value="1"/>
</dbReference>
<dbReference type="Proteomes" id="UP000271098">
    <property type="component" value="Unassembled WGS sequence"/>
</dbReference>
<sequence length="366" mass="39859">MELSVNCLTHANFPGCFAVGVSPNVFPPGSPVVPAHILSLSTALIDATELTDCCKSGRRHFEQMSTCSKLKLTEKDGICIRTAAICCMSTLLNQSCELGIKMANEDEYCPFALNEIGGGLRKECCDCCMLAKELTRKHGNCTPPNGFSETCLRSFHHCCSRKSGGKYSLQDHHHYESHSDAVGVQRIGDRCALANCEHVCTDRGGASVECSCHAGYELGSDGYSCVDIDECDTRETVCTLPNAHCLNTPGSFSCVCLPGFYWSDVGSVCVVITACVVFILDIDECLLLADNCLESQRCLNTPGSFKCIRTLSCGTGYALDSDTEQCIGSFFFFFTSNFNVCKCFFILLLFFALNSFRMSDSDEANL</sequence>
<dbReference type="PROSITE" id="PS50026">
    <property type="entry name" value="EGF_3"/>
    <property type="match status" value="1"/>
</dbReference>
<evidence type="ECO:0000313" key="13">
    <source>
        <dbReference type="EMBL" id="VDN31246.1"/>
    </source>
</evidence>
<dbReference type="OrthoDB" id="5869404at2759"/>
<evidence type="ECO:0000256" key="9">
    <source>
        <dbReference type="ARBA" id="ARBA00023180"/>
    </source>
</evidence>
<dbReference type="InterPro" id="IPR001881">
    <property type="entry name" value="EGF-like_Ca-bd_dom"/>
</dbReference>
<dbReference type="InterPro" id="IPR018097">
    <property type="entry name" value="EGF_Ca-bd_CS"/>
</dbReference>
<evidence type="ECO:0000256" key="2">
    <source>
        <dbReference type="ARBA" id="ARBA00006127"/>
    </source>
</evidence>
<dbReference type="InterPro" id="IPR050751">
    <property type="entry name" value="ECM_structural_protein"/>
</dbReference>
<dbReference type="InterPro" id="IPR000020">
    <property type="entry name" value="Anaphylatoxin/fibulin"/>
</dbReference>
<dbReference type="CDD" id="cd00054">
    <property type="entry name" value="EGF_CA"/>
    <property type="match status" value="2"/>
</dbReference>
<evidence type="ECO:0000256" key="7">
    <source>
        <dbReference type="ARBA" id="ARBA00022737"/>
    </source>
</evidence>
<keyword evidence="11" id="KW-1133">Transmembrane helix</keyword>
<dbReference type="SMART" id="SM00179">
    <property type="entry name" value="EGF_CA"/>
    <property type="match status" value="2"/>
</dbReference>
<dbReference type="GO" id="GO:0005576">
    <property type="term" value="C:extracellular region"/>
    <property type="evidence" value="ECO:0007669"/>
    <property type="project" value="InterPro"/>
</dbReference>
<dbReference type="GO" id="GO:0005509">
    <property type="term" value="F:calcium ion binding"/>
    <property type="evidence" value="ECO:0007669"/>
    <property type="project" value="InterPro"/>
</dbReference>
<dbReference type="InterPro" id="IPR000742">
    <property type="entry name" value="EGF"/>
</dbReference>
<evidence type="ECO:0000256" key="5">
    <source>
        <dbReference type="ARBA" id="ARBA00022536"/>
    </source>
</evidence>